<name>A0A2A5SEB1_9LACT</name>
<dbReference type="AlphaFoldDB" id="A0A2A5SEB1"/>
<dbReference type="PANTHER" id="PTHR36834">
    <property type="entry name" value="MEMBRANE PROTEIN-RELATED"/>
    <property type="match status" value="1"/>
</dbReference>
<dbReference type="Pfam" id="PF04892">
    <property type="entry name" value="VanZ"/>
    <property type="match status" value="1"/>
</dbReference>
<proteinExistence type="predicted"/>
<organism evidence="1 2">
    <name type="scientific">Pseudolactococcus raffinolactis</name>
    <dbReference type="NCBI Taxonomy" id="1366"/>
    <lineage>
        <taxon>Bacteria</taxon>
        <taxon>Bacillati</taxon>
        <taxon>Bacillota</taxon>
        <taxon>Bacilli</taxon>
        <taxon>Lactobacillales</taxon>
        <taxon>Streptococcaceae</taxon>
        <taxon>Pseudolactococcus</taxon>
    </lineage>
</organism>
<dbReference type="RefSeq" id="WP_061774306.1">
    <property type="nucleotide sequence ID" value="NZ_BAAAXH010000081.1"/>
</dbReference>
<dbReference type="PANTHER" id="PTHR36834:SF2">
    <property type="entry name" value="MEMBRANE PROTEIN"/>
    <property type="match status" value="1"/>
</dbReference>
<accession>A0A2A5SEB1</accession>
<dbReference type="InterPro" id="IPR006976">
    <property type="entry name" value="VanZ-like"/>
</dbReference>
<protein>
    <submittedName>
        <fullName evidence="1">VanZ family protein</fullName>
    </submittedName>
</protein>
<dbReference type="Proteomes" id="UP000501945">
    <property type="component" value="Chromosome"/>
</dbReference>
<sequence>MKLFDRQANLQAPFQKIVKALAICYTIAICLMCFLPQSTYPTLKSVETPGVQHFGRITAILTPFNTLVHFGKIPSLVDLFFIILQNVANIFLLFPLVFALCLLKPGIRHFKKVLLMSFLMSLAIETTQAILDLLFDFNRVFEVDDLITNTLGGVLAYLLYKIVKNNIDSSRKLL</sequence>
<evidence type="ECO:0000313" key="1">
    <source>
        <dbReference type="EMBL" id="QIW52933.1"/>
    </source>
</evidence>
<dbReference type="InterPro" id="IPR053150">
    <property type="entry name" value="Teicoplanin_resist-assoc"/>
</dbReference>
<reference evidence="1 2" key="1">
    <citation type="submission" date="2019-12" db="EMBL/GenBank/DDBJ databases">
        <title>Whole genome sequences of Lactococcus raffinolactis strains isolated from sewage.</title>
        <authorList>
            <person name="Ybazeta G."/>
            <person name="Ross M."/>
            <person name="Brabant-Kirwan D."/>
            <person name="Saleh M."/>
            <person name="Dillon J.A."/>
            <person name="Splinter K."/>
            <person name="Nokhbeh R."/>
        </authorList>
    </citation>
    <scope>NUCLEOTIDE SEQUENCE [LARGE SCALE GENOMIC DNA]</scope>
    <source>
        <strain evidence="1 2">Lr_19_5</strain>
    </source>
</reference>
<evidence type="ECO:0000313" key="2">
    <source>
        <dbReference type="Proteomes" id="UP000501945"/>
    </source>
</evidence>
<dbReference type="EMBL" id="CP047616">
    <property type="protein sequence ID" value="QIW52933.1"/>
    <property type="molecule type" value="Genomic_DNA"/>
</dbReference>
<gene>
    <name evidence="1" type="ORF">GU336_01435</name>
</gene>
<dbReference type="OrthoDB" id="4822551at2"/>